<dbReference type="InterPro" id="IPR032710">
    <property type="entry name" value="NTF2-like_dom_sf"/>
</dbReference>
<dbReference type="PANTHER" id="PTHR43539">
    <property type="entry name" value="FLAVIN-BINDING MONOOXYGENASE-LIKE PROTEIN (AFU_ORTHOLOGUE AFUA_4G09220)"/>
    <property type="match status" value="1"/>
</dbReference>
<dbReference type="Pfam" id="PF13738">
    <property type="entry name" value="Pyr_redox_3"/>
    <property type="match status" value="1"/>
</dbReference>
<evidence type="ECO:0000313" key="3">
    <source>
        <dbReference type="Proteomes" id="UP000596427"/>
    </source>
</evidence>
<organism evidence="2 3">
    <name type="scientific">Xanthobacter dioxanivorans</name>
    <dbReference type="NCBI Taxonomy" id="2528964"/>
    <lineage>
        <taxon>Bacteria</taxon>
        <taxon>Pseudomonadati</taxon>
        <taxon>Pseudomonadota</taxon>
        <taxon>Alphaproteobacteria</taxon>
        <taxon>Hyphomicrobiales</taxon>
        <taxon>Xanthobacteraceae</taxon>
        <taxon>Xanthobacter</taxon>
    </lineage>
</organism>
<dbReference type="PRINTS" id="PR00411">
    <property type="entry name" value="PNDRDTASEI"/>
</dbReference>
<dbReference type="InterPro" id="IPR050982">
    <property type="entry name" value="Auxin_biosynth/cation_transpt"/>
</dbReference>
<name>A0A974SKL6_9HYPH</name>
<keyword evidence="3" id="KW-1185">Reference proteome</keyword>
<dbReference type="EMBL" id="CP063362">
    <property type="protein sequence ID" value="QRG08617.1"/>
    <property type="molecule type" value="Genomic_DNA"/>
</dbReference>
<reference evidence="2 3" key="1">
    <citation type="submission" date="2020-10" db="EMBL/GenBank/DDBJ databases">
        <title>Degradation of 1,4-Dioxane by Xanthobacter sp. YN2, via a Novel Group-2 Soluble Di-Iron Monooxygenase.</title>
        <authorList>
            <person name="Ma F."/>
            <person name="Wang Y."/>
            <person name="Yang J."/>
            <person name="Guo H."/>
            <person name="Su D."/>
            <person name="Yu L."/>
        </authorList>
    </citation>
    <scope>NUCLEOTIDE SEQUENCE [LARGE SCALE GENOMIC DNA]</scope>
    <source>
        <strain evidence="2 3">YN2</strain>
    </source>
</reference>
<dbReference type="SUPFAM" id="SSF51905">
    <property type="entry name" value="FAD/NAD(P)-binding domain"/>
    <property type="match status" value="2"/>
</dbReference>
<keyword evidence="1" id="KW-0560">Oxidoreductase</keyword>
<proteinExistence type="predicted"/>
<dbReference type="GO" id="GO:0050660">
    <property type="term" value="F:flavin adenine dinucleotide binding"/>
    <property type="evidence" value="ECO:0007669"/>
    <property type="project" value="TreeGrafter"/>
</dbReference>
<protein>
    <submittedName>
        <fullName evidence="2">NAD(P)/FAD-dependent oxidoreductase</fullName>
    </submittedName>
</protein>
<accession>A0A974SKL6</accession>
<dbReference type="Proteomes" id="UP000596427">
    <property type="component" value="Chromosome"/>
</dbReference>
<dbReference type="GO" id="GO:0004497">
    <property type="term" value="F:monooxygenase activity"/>
    <property type="evidence" value="ECO:0007669"/>
    <property type="project" value="TreeGrafter"/>
</dbReference>
<evidence type="ECO:0000256" key="1">
    <source>
        <dbReference type="ARBA" id="ARBA00023002"/>
    </source>
</evidence>
<dbReference type="RefSeq" id="WP_203195527.1">
    <property type="nucleotide sequence ID" value="NZ_CP063362.1"/>
</dbReference>
<gene>
    <name evidence="2" type="ORF">EZH22_10205</name>
</gene>
<dbReference type="AlphaFoldDB" id="A0A974SKL6"/>
<dbReference type="PRINTS" id="PR00368">
    <property type="entry name" value="FADPNR"/>
</dbReference>
<dbReference type="Gene3D" id="3.50.50.60">
    <property type="entry name" value="FAD/NAD(P)-binding domain"/>
    <property type="match status" value="1"/>
</dbReference>
<sequence>MTAVDPALAPNAGAIFRSWLARFAAALEKRDAETLAGMFGADGYWKDYLSFSWEHRTFSGPSEIRDAFAASLPIFRPRAAREAIGRSAPKLLRRSAKKVIEGFFDFDVEMGRGTAFVRLLHDELSPDDPKIWLMLTSLQELRGFEEKIGARRPSGDEYAMNTTPNNWQDDFEARRLFADRDPEVIIVGAGHAGLILAARLRQMGVDTLVVEKNSRIGDVWRNRYHSLTLHNESTANHMPYMPFPETWPVWLPKDQLAGWLEAYAQAMELNVWTETSLAGASFDEASGTWSVDLRQGMDGSGRRLRCRHLVIATGVSGSVPNIADIPGLSDFNGEVRHSGEYTRGAAYAGKRALVIGTGNSAHDVAQDLHVNGAAQVALYQRSPTCVVSLVPSAAMVFKIYSEGPVDEIDLLTSAIPFPVLEDTYKFMTKRAGDADKEMLDALNKAGFETYFGRDGTGFHMMYLRGEGGYYINVGCSDLIIEGKVGVVQARDADRFVAEGLRMKDGTIVPLDLVVLATGFRNMQEGIRQMLGDEIADALGPVWGFDQDYQMRNMWRRTARDGLWLMGGALIDARLYSRFLAIEIKASLEGLLPDRASMPIIPRTRGDS</sequence>
<dbReference type="KEGG" id="xdi:EZH22_10205"/>
<dbReference type="PANTHER" id="PTHR43539:SF68">
    <property type="entry name" value="FLAVIN-BINDING MONOOXYGENASE-LIKE PROTEIN (AFU_ORTHOLOGUE AFUA_4G09220)"/>
    <property type="match status" value="1"/>
</dbReference>
<evidence type="ECO:0000313" key="2">
    <source>
        <dbReference type="EMBL" id="QRG08617.1"/>
    </source>
</evidence>
<dbReference type="InterPro" id="IPR036188">
    <property type="entry name" value="FAD/NAD-bd_sf"/>
</dbReference>
<dbReference type="SUPFAM" id="SSF54427">
    <property type="entry name" value="NTF2-like"/>
    <property type="match status" value="1"/>
</dbReference>